<feature type="compositionally biased region" description="Basic and acidic residues" evidence="1">
    <location>
        <begin position="339"/>
        <end position="359"/>
    </location>
</feature>
<feature type="region of interest" description="Disordered" evidence="1">
    <location>
        <begin position="217"/>
        <end position="359"/>
    </location>
</feature>
<protein>
    <submittedName>
        <fullName evidence="2">Uncharacterized protein</fullName>
    </submittedName>
</protein>
<evidence type="ECO:0000256" key="1">
    <source>
        <dbReference type="SAM" id="MobiDB-lite"/>
    </source>
</evidence>
<reference evidence="2 3" key="1">
    <citation type="journal article" date="2012" name="Genome Biol.">
        <title>Genome and low-iron response of an oceanic diatom adapted to chronic iron limitation.</title>
        <authorList>
            <person name="Lommer M."/>
            <person name="Specht M."/>
            <person name="Roy A.S."/>
            <person name="Kraemer L."/>
            <person name="Andreson R."/>
            <person name="Gutowska M.A."/>
            <person name="Wolf J."/>
            <person name="Bergner S.V."/>
            <person name="Schilhabel M.B."/>
            <person name="Klostermeier U.C."/>
            <person name="Beiko R.G."/>
            <person name="Rosenstiel P."/>
            <person name="Hippler M."/>
            <person name="Laroche J."/>
        </authorList>
    </citation>
    <scope>NUCLEOTIDE SEQUENCE [LARGE SCALE GENOMIC DNA]</scope>
    <source>
        <strain evidence="2 3">CCMP1005</strain>
    </source>
</reference>
<accession>K0T7G6</accession>
<feature type="region of interest" description="Disordered" evidence="1">
    <location>
        <begin position="166"/>
        <end position="201"/>
    </location>
</feature>
<evidence type="ECO:0000313" key="2">
    <source>
        <dbReference type="EMBL" id="EJK69231.1"/>
    </source>
</evidence>
<dbReference type="AlphaFoldDB" id="K0T7G6"/>
<keyword evidence="3" id="KW-1185">Reference proteome</keyword>
<dbReference type="Proteomes" id="UP000266841">
    <property type="component" value="Unassembled WGS sequence"/>
</dbReference>
<feature type="region of interest" description="Disordered" evidence="1">
    <location>
        <begin position="88"/>
        <end position="132"/>
    </location>
</feature>
<feature type="compositionally biased region" description="Basic and acidic residues" evidence="1">
    <location>
        <begin position="104"/>
        <end position="116"/>
    </location>
</feature>
<gene>
    <name evidence="2" type="ORF">THAOC_09528</name>
</gene>
<proteinExistence type="predicted"/>
<comment type="caution">
    <text evidence="2">The sequence shown here is derived from an EMBL/GenBank/DDBJ whole genome shotgun (WGS) entry which is preliminary data.</text>
</comment>
<dbReference type="EMBL" id="AGNL01010322">
    <property type="protein sequence ID" value="EJK69231.1"/>
    <property type="molecule type" value="Genomic_DNA"/>
</dbReference>
<evidence type="ECO:0000313" key="3">
    <source>
        <dbReference type="Proteomes" id="UP000266841"/>
    </source>
</evidence>
<sequence length="359" mass="39148">MREAGGRSAGWELGFISRASALEGRTTWETKPPVKGHSYEAMDGSRMGRLTTAEVAYDNHETLEGGPRLAEADRRRLTSRRLCLRPRRPRARRTSVRGIAPRNLRSDDTTARDRESAVGGARISDNARAARPELPTMLARRPALGADRARRCRPNSRPRTTTIAANASGMWPSNGIGQKGGRGVSSSAGEVASLKGRGRRRGDEVVSMMPFNLNSDDNRLSVGSRMRQSTVRNETRLNFGRASERSDTGGQAKPQEDWGRVTIAAALDPSRAWRSERVREDERSSSQGEGGGRRARDPGLRSGLGTRPMLMSGGRARESVGGRLGRGQEDEGVGGAHGPQDEGRERRRPDAERDFGPGF</sequence>
<feature type="compositionally biased region" description="Basic and acidic residues" evidence="1">
    <location>
        <begin position="271"/>
        <end position="284"/>
    </location>
</feature>
<name>K0T7G6_THAOC</name>
<organism evidence="2 3">
    <name type="scientific">Thalassiosira oceanica</name>
    <name type="common">Marine diatom</name>
    <dbReference type="NCBI Taxonomy" id="159749"/>
    <lineage>
        <taxon>Eukaryota</taxon>
        <taxon>Sar</taxon>
        <taxon>Stramenopiles</taxon>
        <taxon>Ochrophyta</taxon>
        <taxon>Bacillariophyta</taxon>
        <taxon>Coscinodiscophyceae</taxon>
        <taxon>Thalassiosirophycidae</taxon>
        <taxon>Thalassiosirales</taxon>
        <taxon>Thalassiosiraceae</taxon>
        <taxon>Thalassiosira</taxon>
    </lineage>
</organism>